<evidence type="ECO:0000256" key="4">
    <source>
        <dbReference type="PIRSR" id="PIRSR601019-2"/>
    </source>
</evidence>
<protein>
    <submittedName>
        <fullName evidence="7">G-protein alpha subunit</fullName>
    </submittedName>
</protein>
<dbReference type="InterPro" id="IPR027417">
    <property type="entry name" value="P-loop_NTPase"/>
</dbReference>
<dbReference type="InterPro" id="IPR001019">
    <property type="entry name" value="Gprotein_alpha_su"/>
</dbReference>
<organism evidence="6 7">
    <name type="scientific">Heterorhabditis bacteriophora</name>
    <name type="common">Entomopathogenic nematode worm</name>
    <dbReference type="NCBI Taxonomy" id="37862"/>
    <lineage>
        <taxon>Eukaryota</taxon>
        <taxon>Metazoa</taxon>
        <taxon>Ecdysozoa</taxon>
        <taxon>Nematoda</taxon>
        <taxon>Chromadorea</taxon>
        <taxon>Rhabditida</taxon>
        <taxon>Rhabditina</taxon>
        <taxon>Rhabditomorpha</taxon>
        <taxon>Strongyloidea</taxon>
        <taxon>Heterorhabditidae</taxon>
        <taxon>Heterorhabditis</taxon>
    </lineage>
</organism>
<evidence type="ECO:0000256" key="2">
    <source>
        <dbReference type="ARBA" id="ARBA00023134"/>
    </source>
</evidence>
<evidence type="ECO:0000256" key="3">
    <source>
        <dbReference type="ARBA" id="ARBA00023224"/>
    </source>
</evidence>
<dbReference type="SUPFAM" id="SSF47895">
    <property type="entry name" value="Transducin (alpha subunit), insertion domain"/>
    <property type="match status" value="1"/>
</dbReference>
<evidence type="ECO:0000256" key="1">
    <source>
        <dbReference type="ARBA" id="ARBA00022741"/>
    </source>
</evidence>
<dbReference type="PANTHER" id="PTHR10218:SF196">
    <property type="entry name" value="GUANINE NUCLEOTIDE-BINDING PROTEIN ALPHA-8 SUBUNIT"/>
    <property type="match status" value="1"/>
</dbReference>
<accession>A0A1I7XEM8</accession>
<keyword evidence="1" id="KW-0547">Nucleotide-binding</keyword>
<evidence type="ECO:0000313" key="6">
    <source>
        <dbReference type="Proteomes" id="UP000095283"/>
    </source>
</evidence>
<name>A0A1I7XEM8_HETBA</name>
<dbReference type="GO" id="GO:0046872">
    <property type="term" value="F:metal ion binding"/>
    <property type="evidence" value="ECO:0007669"/>
    <property type="project" value="UniProtKB-KW"/>
</dbReference>
<proteinExistence type="predicted"/>
<dbReference type="SUPFAM" id="SSF52540">
    <property type="entry name" value="P-loop containing nucleoside triphosphate hydrolases"/>
    <property type="match status" value="1"/>
</dbReference>
<dbReference type="Gene3D" id="3.40.50.300">
    <property type="entry name" value="P-loop containing nucleotide triphosphate hydrolases"/>
    <property type="match status" value="1"/>
</dbReference>
<dbReference type="GO" id="GO:0031683">
    <property type="term" value="F:G-protein beta/gamma-subunit complex binding"/>
    <property type="evidence" value="ECO:0007669"/>
    <property type="project" value="InterPro"/>
</dbReference>
<dbReference type="GO" id="GO:0005834">
    <property type="term" value="C:heterotrimeric G-protein complex"/>
    <property type="evidence" value="ECO:0007669"/>
    <property type="project" value="TreeGrafter"/>
</dbReference>
<keyword evidence="6" id="KW-1185">Reference proteome</keyword>
<dbReference type="GO" id="GO:0007188">
    <property type="term" value="P:adenylate cyclase-modulating G protein-coupled receptor signaling pathway"/>
    <property type="evidence" value="ECO:0007669"/>
    <property type="project" value="TreeGrafter"/>
</dbReference>
<dbReference type="Pfam" id="PF00503">
    <property type="entry name" value="G-alpha"/>
    <property type="match status" value="1"/>
</dbReference>
<reference evidence="7" key="1">
    <citation type="submission" date="2016-11" db="UniProtKB">
        <authorList>
            <consortium name="WormBaseParasite"/>
        </authorList>
    </citation>
    <scope>IDENTIFICATION</scope>
</reference>
<dbReference type="GO" id="GO:0003924">
    <property type="term" value="F:GTPase activity"/>
    <property type="evidence" value="ECO:0007669"/>
    <property type="project" value="InterPro"/>
</dbReference>
<keyword evidence="3" id="KW-0807">Transducer</keyword>
<dbReference type="Gene3D" id="1.10.400.10">
    <property type="entry name" value="GI Alpha 1, domain 2-like"/>
    <property type="match status" value="1"/>
</dbReference>
<sequence>MGSGCSVIGDSTSTEEKKIHTQQEIVNQHIEKEIIAEKRKKILKLLLLGPGDSGKSTTLKQIRIIHDQGFSEEEKIQRKYIIYLNLIAGMVSIINGLKELSMNYQIPNSEVYLVTALNIN</sequence>
<dbReference type="WBParaSite" id="Hba_16169">
    <property type="protein sequence ID" value="Hba_16169"/>
    <property type="gene ID" value="Hba_16169"/>
</dbReference>
<dbReference type="AlphaFoldDB" id="A0A1I7XEM8"/>
<dbReference type="PANTHER" id="PTHR10218">
    <property type="entry name" value="GTP-BINDING PROTEIN ALPHA SUBUNIT"/>
    <property type="match status" value="1"/>
</dbReference>
<keyword evidence="2" id="KW-0342">GTP-binding</keyword>
<evidence type="ECO:0000313" key="7">
    <source>
        <dbReference type="WBParaSite" id="Hba_16169"/>
    </source>
</evidence>
<feature type="region of interest" description="Disordered" evidence="5">
    <location>
        <begin position="1"/>
        <end position="21"/>
    </location>
</feature>
<keyword evidence="4" id="KW-0479">Metal-binding</keyword>
<dbReference type="GO" id="GO:0005737">
    <property type="term" value="C:cytoplasm"/>
    <property type="evidence" value="ECO:0007669"/>
    <property type="project" value="TreeGrafter"/>
</dbReference>
<dbReference type="GO" id="GO:0005525">
    <property type="term" value="F:GTP binding"/>
    <property type="evidence" value="ECO:0007669"/>
    <property type="project" value="UniProtKB-KW"/>
</dbReference>
<dbReference type="InterPro" id="IPR011025">
    <property type="entry name" value="GproteinA_insert"/>
</dbReference>
<dbReference type="PROSITE" id="PS51882">
    <property type="entry name" value="G_ALPHA"/>
    <property type="match status" value="1"/>
</dbReference>
<dbReference type="Proteomes" id="UP000095283">
    <property type="component" value="Unplaced"/>
</dbReference>
<feature type="binding site" evidence="4">
    <location>
        <position position="56"/>
    </location>
    <ligand>
        <name>Mg(2+)</name>
        <dbReference type="ChEBI" id="CHEBI:18420"/>
    </ligand>
</feature>
<keyword evidence="4" id="KW-0460">Magnesium</keyword>
<dbReference type="GO" id="GO:0001664">
    <property type="term" value="F:G protein-coupled receptor binding"/>
    <property type="evidence" value="ECO:0007669"/>
    <property type="project" value="TreeGrafter"/>
</dbReference>
<evidence type="ECO:0000256" key="5">
    <source>
        <dbReference type="SAM" id="MobiDB-lite"/>
    </source>
</evidence>